<evidence type="ECO:0000313" key="4">
    <source>
        <dbReference type="EMBL" id="MEM0543096.1"/>
    </source>
</evidence>
<feature type="domain" description="Secretion system C-terminal sorting" evidence="3">
    <location>
        <begin position="318"/>
        <end position="386"/>
    </location>
</feature>
<dbReference type="Pfam" id="PF18962">
    <property type="entry name" value="Por_Secre_tail"/>
    <property type="match status" value="1"/>
</dbReference>
<comment type="caution">
    <text evidence="4">The sequence shown here is derived from an EMBL/GenBank/DDBJ whole genome shotgun (WGS) entry which is preliminary data.</text>
</comment>
<keyword evidence="5" id="KW-1185">Reference proteome</keyword>
<accession>A0ABU9N753</accession>
<evidence type="ECO:0000313" key="5">
    <source>
        <dbReference type="Proteomes" id="UP001460072"/>
    </source>
</evidence>
<organism evidence="4 5">
    <name type="scientific">Flavobacterium aureirubrum</name>
    <dbReference type="NCBI Taxonomy" id="3133147"/>
    <lineage>
        <taxon>Bacteria</taxon>
        <taxon>Pseudomonadati</taxon>
        <taxon>Bacteroidota</taxon>
        <taxon>Flavobacteriia</taxon>
        <taxon>Flavobacteriales</taxon>
        <taxon>Flavobacteriaceae</taxon>
        <taxon>Flavobacterium</taxon>
    </lineage>
</organism>
<dbReference type="Gene3D" id="2.60.40.3620">
    <property type="match status" value="2"/>
</dbReference>
<keyword evidence="1 2" id="KW-0732">Signal</keyword>
<gene>
    <name evidence="4" type="ORF">WFZ85_10745</name>
</gene>
<dbReference type="NCBIfam" id="TIGR04183">
    <property type="entry name" value="Por_Secre_tail"/>
    <property type="match status" value="1"/>
</dbReference>
<evidence type="ECO:0000259" key="3">
    <source>
        <dbReference type="Pfam" id="PF18962"/>
    </source>
</evidence>
<dbReference type="RefSeq" id="WP_342696297.1">
    <property type="nucleotide sequence ID" value="NZ_JBCGDO010000014.1"/>
</dbReference>
<feature type="signal peptide" evidence="2">
    <location>
        <begin position="1"/>
        <end position="20"/>
    </location>
</feature>
<evidence type="ECO:0000256" key="1">
    <source>
        <dbReference type="ARBA" id="ARBA00022729"/>
    </source>
</evidence>
<evidence type="ECO:0000256" key="2">
    <source>
        <dbReference type="SAM" id="SignalP"/>
    </source>
</evidence>
<feature type="chain" id="PRO_5047300064" evidence="2">
    <location>
        <begin position="21"/>
        <end position="388"/>
    </location>
</feature>
<name>A0ABU9N753_9FLAO</name>
<dbReference type="InterPro" id="IPR026444">
    <property type="entry name" value="Secre_tail"/>
</dbReference>
<sequence>MKRKLLSLTTLFLVIIASHAQTISIVGDGVNGWPPNLNGPEITLSTTDNITYTIPNLTVTTGFVKFRQDNSWTTNWGGNTFPNGQGTQDGPNIPTTAGTYDVTFNRSNGTYTFIGTSAFPSIGIWGPAVNSQQGFAAPDVDMATSDGIVYTLSGFNFSSGNAYFRQDNATNFVWGNPVFPAGTAVLNGPTLFIPGGEWFVTFNRITGEYSFNYPSVGILGTALNGFTSPDTDLTTDNGFIYTISNLTLTDGEVKFRKDNLWTTNWGATDFPAGTGTQNGPNIPVTAGTYTIEFEITSGNYIFSNTLATATSTREKAKIYPNPSNNSWNVSSGTSIDSIEVYDIFGKLIQSHAVNSNLYSLDGNGLSSGVYFMKIMIGLNFTIQKIIKN</sequence>
<dbReference type="EMBL" id="JBCGDO010000014">
    <property type="protein sequence ID" value="MEM0543096.1"/>
    <property type="molecule type" value="Genomic_DNA"/>
</dbReference>
<protein>
    <submittedName>
        <fullName evidence="4">T9SS type A sorting domain-containing protein</fullName>
    </submittedName>
</protein>
<dbReference type="Proteomes" id="UP001460072">
    <property type="component" value="Unassembled WGS sequence"/>
</dbReference>
<reference evidence="4 5" key="1">
    <citation type="submission" date="2024-03" db="EMBL/GenBank/DDBJ databases">
        <title>Two novel species of the genus Flavobacterium exhibiting potentially degradation of complex polysaccharides.</title>
        <authorList>
            <person name="Lian X."/>
        </authorList>
    </citation>
    <scope>NUCLEOTIDE SEQUENCE [LARGE SCALE GENOMIC DNA]</scope>
    <source>
        <strain evidence="5">j3</strain>
    </source>
</reference>
<proteinExistence type="predicted"/>